<reference evidence="10" key="1">
    <citation type="journal article" date="2015" name="Sci. Rep.">
        <title>Spliced leader RNA trans-splicing discovered in copepods.</title>
        <authorList>
            <person name="Yang F."/>
            <person name="Xu D."/>
            <person name="Zhuang Y."/>
            <person name="Yi X."/>
            <person name="Huang Y."/>
            <person name="Chen H."/>
            <person name="Lin S."/>
            <person name="Campbell D.A."/>
            <person name="Sturm N.R."/>
            <person name="Liu G."/>
            <person name="Zhang H."/>
        </authorList>
    </citation>
    <scope>NUCLEOTIDE SEQUENCE</scope>
</reference>
<comment type="similarity">
    <text evidence="3">Belongs to the cytochrome c oxidase subunit 6c family.</text>
</comment>
<evidence type="ECO:0000313" key="10">
    <source>
        <dbReference type="EMBL" id="ALS05275.1"/>
    </source>
</evidence>
<keyword evidence="8 9" id="KW-0472">Membrane</keyword>
<dbReference type="AlphaFoldDB" id="A0A0U2UHG6"/>
<dbReference type="PANTHER" id="PTHR48416:SF1">
    <property type="entry name" value="CYTOCHROME C OXIDASE SUBUNIT 6C"/>
    <property type="match status" value="1"/>
</dbReference>
<accession>A0A0U2UHG6</accession>
<dbReference type="GO" id="GO:0005743">
    <property type="term" value="C:mitochondrial inner membrane"/>
    <property type="evidence" value="ECO:0007669"/>
    <property type="project" value="UniProtKB-SubCell"/>
</dbReference>
<organism evidence="10">
    <name type="scientific">Tortanus forcipatus</name>
    <dbReference type="NCBI Taxonomy" id="197020"/>
    <lineage>
        <taxon>Eukaryota</taxon>
        <taxon>Metazoa</taxon>
        <taxon>Ecdysozoa</taxon>
        <taxon>Arthropoda</taxon>
        <taxon>Crustacea</taxon>
        <taxon>Multicrustacea</taxon>
        <taxon>Hexanauplia</taxon>
        <taxon>Copepoda</taxon>
        <taxon>Calanoida</taxon>
        <taxon>Tortanidae</taxon>
        <taxon>Tortanus</taxon>
    </lineage>
</organism>
<feature type="transmembrane region" description="Helical" evidence="9">
    <location>
        <begin position="21"/>
        <end position="41"/>
    </location>
</feature>
<keyword evidence="5" id="KW-0999">Mitochondrion inner membrane</keyword>
<proteinExistence type="evidence at transcript level"/>
<dbReference type="SUPFAM" id="SSF81415">
    <property type="entry name" value="Mitochondrial cytochrome c oxidase subunit VIc"/>
    <property type="match status" value="1"/>
</dbReference>
<evidence type="ECO:0000256" key="5">
    <source>
        <dbReference type="ARBA" id="ARBA00022792"/>
    </source>
</evidence>
<name>A0A0U2UHG6_9MAXI</name>
<protein>
    <submittedName>
        <fullName evidence="10">Uncharacterized protein</fullName>
    </submittedName>
</protein>
<keyword evidence="7" id="KW-0496">Mitochondrion</keyword>
<evidence type="ECO:0000256" key="3">
    <source>
        <dbReference type="ARBA" id="ARBA00007204"/>
    </source>
</evidence>
<dbReference type="InterPro" id="IPR037169">
    <property type="entry name" value="Cytochrome_c_oxidase_VIc_sf"/>
</dbReference>
<evidence type="ECO:0000256" key="1">
    <source>
        <dbReference type="ARBA" id="ARBA00004434"/>
    </source>
</evidence>
<keyword evidence="6 9" id="KW-1133">Transmembrane helix</keyword>
<sequence>MSSAVAKISKPVMRGLHVNQIKRNLIIATLFSTATSLAWYFTVNKPRKEAYANFYKNYDAEADFQRMKAAGVFQSVKVIEEAEG</sequence>
<evidence type="ECO:0000256" key="4">
    <source>
        <dbReference type="ARBA" id="ARBA00022692"/>
    </source>
</evidence>
<comment type="pathway">
    <text evidence="2">Energy metabolism; oxidative phosphorylation.</text>
</comment>
<dbReference type="InterPro" id="IPR051389">
    <property type="entry name" value="Cytochrome_c_oxidase_VIc"/>
</dbReference>
<keyword evidence="4 9" id="KW-0812">Transmembrane</keyword>
<evidence type="ECO:0000256" key="7">
    <source>
        <dbReference type="ARBA" id="ARBA00023128"/>
    </source>
</evidence>
<dbReference type="CDD" id="cd22901">
    <property type="entry name" value="CcO_VIc"/>
    <property type="match status" value="1"/>
</dbReference>
<evidence type="ECO:0000256" key="6">
    <source>
        <dbReference type="ARBA" id="ARBA00022989"/>
    </source>
</evidence>
<evidence type="ECO:0000256" key="9">
    <source>
        <dbReference type="SAM" id="Phobius"/>
    </source>
</evidence>
<dbReference type="Pfam" id="PF02937">
    <property type="entry name" value="COX6C"/>
    <property type="match status" value="1"/>
</dbReference>
<dbReference type="InterPro" id="IPR034884">
    <property type="entry name" value="Cytochrome_c_oxidase_VIc/VIIs"/>
</dbReference>
<comment type="subcellular location">
    <subcellularLocation>
        <location evidence="1">Mitochondrion inner membrane</location>
        <topology evidence="1">Single-pass membrane protein</topology>
    </subcellularLocation>
</comment>
<evidence type="ECO:0000256" key="2">
    <source>
        <dbReference type="ARBA" id="ARBA00004673"/>
    </source>
</evidence>
<dbReference type="Gene3D" id="4.10.93.10">
    <property type="entry name" value="Mitochondrial cytochrome c oxidase subunit VIc/VIIs"/>
    <property type="match status" value="1"/>
</dbReference>
<dbReference type="EMBL" id="KT755441">
    <property type="protein sequence ID" value="ALS05275.1"/>
    <property type="molecule type" value="mRNA"/>
</dbReference>
<evidence type="ECO:0000256" key="8">
    <source>
        <dbReference type="ARBA" id="ARBA00023136"/>
    </source>
</evidence>
<dbReference type="PANTHER" id="PTHR48416">
    <property type="entry name" value="CYTOCHROME C OXIDASE SUBUNIT 6C"/>
    <property type="match status" value="1"/>
</dbReference>